<dbReference type="GO" id="GO:0055085">
    <property type="term" value="P:transmembrane transport"/>
    <property type="evidence" value="ECO:0007669"/>
    <property type="project" value="InterPro"/>
</dbReference>
<evidence type="ECO:0000259" key="8">
    <source>
        <dbReference type="PROSITE" id="PS50928"/>
    </source>
</evidence>
<evidence type="ECO:0000256" key="7">
    <source>
        <dbReference type="RuleBase" id="RU363032"/>
    </source>
</evidence>
<dbReference type="InterPro" id="IPR000515">
    <property type="entry name" value="MetI-like"/>
</dbReference>
<protein>
    <submittedName>
        <fullName evidence="9">Putative sugar ABC transporter permease</fullName>
    </submittedName>
</protein>
<evidence type="ECO:0000256" key="6">
    <source>
        <dbReference type="ARBA" id="ARBA00023136"/>
    </source>
</evidence>
<dbReference type="SUPFAM" id="SSF161098">
    <property type="entry name" value="MetI-like"/>
    <property type="match status" value="1"/>
</dbReference>
<feature type="transmembrane region" description="Helical" evidence="7">
    <location>
        <begin position="215"/>
        <end position="232"/>
    </location>
</feature>
<keyword evidence="5 7" id="KW-1133">Transmembrane helix</keyword>
<sequence>MLLKRTAGQGAVSVIRGLLLFGLCFMIIQPLLMKLSISLMTEGDLYDTTVTLLPRHLTWANYELAASPTILNYWKSLFNTFWISLSTAILQVAACTLTGYGFARFDFPLKKFWFACVILVIIIPPQTISTSLYMYFSSFDIFGVIRAVSGRTLNLRNSFTPYALMCATCMGLKDGLYIFMIRQYFKGIPVSLEEAAYVDGCGAFHTFWKVMLPDAVPIMTSCFLFAFVWQWTDRFYTNNFLRGFSTLSGNLPGIQQRLNQLKSTTGQSLQVSITRVQQMISTGVIMTIVPLLILYVFAQRGFVESLSTSGLKD</sequence>
<proteinExistence type="inferred from homology"/>
<feature type="transmembrane region" description="Helical" evidence="7">
    <location>
        <begin position="12"/>
        <end position="32"/>
    </location>
</feature>
<name>A0A0B4N0J8_9BACT</name>
<evidence type="ECO:0000256" key="2">
    <source>
        <dbReference type="ARBA" id="ARBA00022448"/>
    </source>
</evidence>
<feature type="domain" description="ABC transmembrane type-1" evidence="8">
    <location>
        <begin position="77"/>
        <end position="297"/>
    </location>
</feature>
<dbReference type="PANTHER" id="PTHR43744:SF8">
    <property type="entry name" value="SN-GLYCEROL-3-PHOSPHATE TRANSPORT SYSTEM PERMEASE PROTEIN UGPE"/>
    <property type="match status" value="1"/>
</dbReference>
<reference evidence="9" key="1">
    <citation type="submission" date="2014-03" db="EMBL/GenBank/DDBJ databases">
        <title>A sequence of cellulolytic fosmid clone of goat rumen metagenome.</title>
        <authorList>
            <person name="Lee K.-T."/>
            <person name="Kim J.-Y."/>
            <person name="Kim Y.-J."/>
            <person name="Ahn J.-H."/>
            <person name="Park M.-N."/>
            <person name="Kim J.-H."/>
            <person name="Kim T.-H."/>
        </authorList>
    </citation>
    <scope>NUCLEOTIDE SEQUENCE</scope>
</reference>
<accession>A0A0B4N0J8</accession>
<feature type="transmembrane region" description="Helical" evidence="7">
    <location>
        <begin position="112"/>
        <end position="136"/>
    </location>
</feature>
<comment type="subcellular location">
    <subcellularLocation>
        <location evidence="1 7">Cell membrane</location>
        <topology evidence="1 7">Multi-pass membrane protein</topology>
    </subcellularLocation>
</comment>
<keyword evidence="2 7" id="KW-0813">Transport</keyword>
<evidence type="ECO:0000256" key="5">
    <source>
        <dbReference type="ARBA" id="ARBA00022989"/>
    </source>
</evidence>
<keyword evidence="3" id="KW-1003">Cell membrane</keyword>
<dbReference type="GO" id="GO:0005886">
    <property type="term" value="C:plasma membrane"/>
    <property type="evidence" value="ECO:0007669"/>
    <property type="project" value="UniProtKB-SubCell"/>
</dbReference>
<dbReference type="PROSITE" id="PS50928">
    <property type="entry name" value="ABC_TM1"/>
    <property type="match status" value="1"/>
</dbReference>
<keyword evidence="6 7" id="KW-0472">Membrane</keyword>
<feature type="transmembrane region" description="Helical" evidence="7">
    <location>
        <begin position="279"/>
        <end position="298"/>
    </location>
</feature>
<dbReference type="InterPro" id="IPR035906">
    <property type="entry name" value="MetI-like_sf"/>
</dbReference>
<dbReference type="AlphaFoldDB" id="A0A0B4N0J8"/>
<keyword evidence="4 7" id="KW-0812">Transmembrane</keyword>
<evidence type="ECO:0000313" key="9">
    <source>
        <dbReference type="EMBL" id="AIF25906.1"/>
    </source>
</evidence>
<dbReference type="Pfam" id="PF00528">
    <property type="entry name" value="BPD_transp_1"/>
    <property type="match status" value="1"/>
</dbReference>
<dbReference type="Gene3D" id="1.10.3720.10">
    <property type="entry name" value="MetI-like"/>
    <property type="match status" value="1"/>
</dbReference>
<dbReference type="PANTHER" id="PTHR43744">
    <property type="entry name" value="ABC TRANSPORTER PERMEASE PROTEIN MG189-RELATED-RELATED"/>
    <property type="match status" value="1"/>
</dbReference>
<dbReference type="EMBL" id="KJ631377">
    <property type="protein sequence ID" value="AIF25906.1"/>
    <property type="molecule type" value="Genomic_DNA"/>
</dbReference>
<organism evidence="9">
    <name type="scientific">uncultured bacterium Ad_010_C07</name>
    <dbReference type="NCBI Taxonomy" id="1489291"/>
    <lineage>
        <taxon>Bacteria</taxon>
        <taxon>environmental samples</taxon>
    </lineage>
</organism>
<dbReference type="CDD" id="cd06261">
    <property type="entry name" value="TM_PBP2"/>
    <property type="match status" value="1"/>
</dbReference>
<comment type="similarity">
    <text evidence="7">Belongs to the binding-protein-dependent transport system permease family.</text>
</comment>
<evidence type="ECO:0000256" key="3">
    <source>
        <dbReference type="ARBA" id="ARBA00022475"/>
    </source>
</evidence>
<feature type="transmembrane region" description="Helical" evidence="7">
    <location>
        <begin position="81"/>
        <end position="100"/>
    </location>
</feature>
<evidence type="ECO:0000256" key="4">
    <source>
        <dbReference type="ARBA" id="ARBA00022692"/>
    </source>
</evidence>
<evidence type="ECO:0000256" key="1">
    <source>
        <dbReference type="ARBA" id="ARBA00004651"/>
    </source>
</evidence>